<evidence type="ECO:0000313" key="2">
    <source>
        <dbReference type="Proteomes" id="UP001552427"/>
    </source>
</evidence>
<reference evidence="1 2" key="1">
    <citation type="submission" date="2024-06" db="EMBL/GenBank/DDBJ databases">
        <title>The Natural Products Discovery Center: Release of the First 8490 Sequenced Strains for Exploring Actinobacteria Biosynthetic Diversity.</title>
        <authorList>
            <person name="Kalkreuter E."/>
            <person name="Kautsar S.A."/>
            <person name="Yang D."/>
            <person name="Bader C.D."/>
            <person name="Teijaro C.N."/>
            <person name="Fluegel L."/>
            <person name="Davis C.M."/>
            <person name="Simpson J.R."/>
            <person name="Lauterbach L."/>
            <person name="Steele A.D."/>
            <person name="Gui C."/>
            <person name="Meng S."/>
            <person name="Li G."/>
            <person name="Viehrig K."/>
            <person name="Ye F."/>
            <person name="Su P."/>
            <person name="Kiefer A.F."/>
            <person name="Nichols A."/>
            <person name="Cepeda A.J."/>
            <person name="Yan W."/>
            <person name="Fan B."/>
            <person name="Jiang Y."/>
            <person name="Adhikari A."/>
            <person name="Zheng C.-J."/>
            <person name="Schuster L."/>
            <person name="Cowan T.M."/>
            <person name="Smanski M.J."/>
            <person name="Chevrette M.G."/>
            <person name="De Carvalho L.P.S."/>
            <person name="Shen B."/>
        </authorList>
    </citation>
    <scope>NUCLEOTIDE SEQUENCE [LARGE SCALE GENOMIC DNA]</scope>
    <source>
        <strain evidence="1 2">NPDC049574</strain>
    </source>
</reference>
<organism evidence="1 2">
    <name type="scientific">Nonomuraea bangladeshensis</name>
    <dbReference type="NCBI Taxonomy" id="404385"/>
    <lineage>
        <taxon>Bacteria</taxon>
        <taxon>Bacillati</taxon>
        <taxon>Actinomycetota</taxon>
        <taxon>Actinomycetes</taxon>
        <taxon>Streptosporangiales</taxon>
        <taxon>Streptosporangiaceae</taxon>
        <taxon>Nonomuraea</taxon>
    </lineage>
</organism>
<protein>
    <submittedName>
        <fullName evidence="1">Uncharacterized protein</fullName>
    </submittedName>
</protein>
<dbReference type="RefSeq" id="WP_364458717.1">
    <property type="nucleotide sequence ID" value="NZ_JBFARM010000012.1"/>
</dbReference>
<dbReference type="Proteomes" id="UP001552427">
    <property type="component" value="Unassembled WGS sequence"/>
</dbReference>
<gene>
    <name evidence="1" type="ORF">AB0K40_36170</name>
</gene>
<name>A0ABV3HEL4_9ACTN</name>
<proteinExistence type="predicted"/>
<comment type="caution">
    <text evidence="1">The sequence shown here is derived from an EMBL/GenBank/DDBJ whole genome shotgun (WGS) entry which is preliminary data.</text>
</comment>
<keyword evidence="2" id="KW-1185">Reference proteome</keyword>
<sequence length="155" mass="17590">MAGDRFRDRRERKYAYDFIDEVLVRCPRCDGCALVLARRLCCGECGYVNDEPDGSVVVGGPVDPFFRRPVWLQASCRGHVLWAYNVRHLDLLESYVAAKLRERGDVVAGAPASLVERLPTWLKTAKHRAEVLRTIARLRATLRPGLECRLPRLPS</sequence>
<dbReference type="EMBL" id="JBFARM010000012">
    <property type="protein sequence ID" value="MEV4290977.1"/>
    <property type="molecule type" value="Genomic_DNA"/>
</dbReference>
<accession>A0ABV3HEL4</accession>
<evidence type="ECO:0000313" key="1">
    <source>
        <dbReference type="EMBL" id="MEV4290977.1"/>
    </source>
</evidence>